<feature type="region of interest" description="Disordered" evidence="1">
    <location>
        <begin position="35"/>
        <end position="118"/>
    </location>
</feature>
<evidence type="ECO:0000313" key="2">
    <source>
        <dbReference type="EMBL" id="MBN3558876.1"/>
    </source>
</evidence>
<organism evidence="2 3">
    <name type="scientific">Sphingomonas yabuuchiae</name>
    <dbReference type="NCBI Taxonomy" id="172044"/>
    <lineage>
        <taxon>Bacteria</taxon>
        <taxon>Pseudomonadati</taxon>
        <taxon>Pseudomonadota</taxon>
        <taxon>Alphaproteobacteria</taxon>
        <taxon>Sphingomonadales</taxon>
        <taxon>Sphingomonadaceae</taxon>
        <taxon>Sphingomonas</taxon>
    </lineage>
</organism>
<reference evidence="2" key="1">
    <citation type="submission" date="2021-01" db="EMBL/GenBank/DDBJ databases">
        <title>Genome Sequencing of Type Strains.</title>
        <authorList>
            <person name="Lemaire J.F."/>
            <person name="Inderbitzin P."/>
            <person name="Collins S.B."/>
            <person name="Wespe N."/>
            <person name="Knight-Connoni V."/>
        </authorList>
    </citation>
    <scope>NUCLEOTIDE SEQUENCE</scope>
    <source>
        <strain evidence="2">DSM 14562</strain>
    </source>
</reference>
<dbReference type="InterPro" id="IPR035919">
    <property type="entry name" value="EAL_sf"/>
</dbReference>
<feature type="compositionally biased region" description="Basic and acidic residues" evidence="1">
    <location>
        <begin position="40"/>
        <end position="58"/>
    </location>
</feature>
<dbReference type="AlphaFoldDB" id="A0AA40ZYJ1"/>
<protein>
    <submittedName>
        <fullName evidence="2">EAL domain-containing protein</fullName>
    </submittedName>
</protein>
<dbReference type="Proteomes" id="UP000704529">
    <property type="component" value="Unassembled WGS sequence"/>
</dbReference>
<comment type="caution">
    <text evidence="2">The sequence shown here is derived from an EMBL/GenBank/DDBJ whole genome shotgun (WGS) entry which is preliminary data.</text>
</comment>
<evidence type="ECO:0000313" key="3">
    <source>
        <dbReference type="Proteomes" id="UP000704529"/>
    </source>
</evidence>
<gene>
    <name evidence="2" type="ORF">JYA60_11635</name>
</gene>
<name>A0AA40ZYJ1_9SPHN</name>
<proteinExistence type="predicted"/>
<dbReference type="EMBL" id="JAFHKU010000131">
    <property type="protein sequence ID" value="MBN3558876.1"/>
    <property type="molecule type" value="Genomic_DNA"/>
</dbReference>
<dbReference type="Gene3D" id="3.20.20.450">
    <property type="entry name" value="EAL domain"/>
    <property type="match status" value="1"/>
</dbReference>
<dbReference type="SUPFAM" id="SSF141868">
    <property type="entry name" value="EAL domain-like"/>
    <property type="match status" value="1"/>
</dbReference>
<sequence>MALGAGGRISGCQAATDGCISYPCADAWTGPYRLVRRRRGTGDRRPAFRRDDGHDFGARRRGHESRPSPGTATQPGARGGLGDGDHCGCPCRGGTAGPTSHRPAWPDPGDAQGDRVERRHRCRRALDRPGDRRAGQSLNLPVAAEGVEAAEQHRMVLEEGCPQAQGYLFGRPAQSLVGVQPLARALR</sequence>
<accession>A0AA40ZYJ1</accession>
<evidence type="ECO:0000256" key="1">
    <source>
        <dbReference type="SAM" id="MobiDB-lite"/>
    </source>
</evidence>